<dbReference type="Proteomes" id="UP000054771">
    <property type="component" value="Unassembled WGS sequence"/>
</dbReference>
<feature type="compositionally biased region" description="Basic and acidic residues" evidence="1">
    <location>
        <begin position="40"/>
        <end position="58"/>
    </location>
</feature>
<sequence>MATISTLNPGEPTSPVSRLDALRRELIKAKHTSQTPPSTKGRESHTTPGTVDRRREDSGASDLLDMEGTESVDGEWEADIDPQNIPALASVLWEYVPCPCRCLDDVASTDGISLFS</sequence>
<evidence type="ECO:0000313" key="2">
    <source>
        <dbReference type="EMBL" id="CEL11395.1"/>
    </source>
</evidence>
<dbReference type="OrthoDB" id="10332435at2759"/>
<dbReference type="EMBL" id="CDMC01000025">
    <property type="protein sequence ID" value="CEL11395.1"/>
    <property type="molecule type" value="Genomic_DNA"/>
</dbReference>
<gene>
    <name evidence="2" type="ORF">ASPCAL14497</name>
</gene>
<name>A0A0U5GHW2_ASPCI</name>
<reference evidence="3" key="1">
    <citation type="journal article" date="2016" name="Genome Announc.">
        <title>Draft genome sequences of fungus Aspergillus calidoustus.</title>
        <authorList>
            <person name="Horn F."/>
            <person name="Linde J."/>
            <person name="Mattern D.J."/>
            <person name="Walther G."/>
            <person name="Guthke R."/>
            <person name="Scherlach K."/>
            <person name="Martin K."/>
            <person name="Brakhage A.A."/>
            <person name="Petzke L."/>
            <person name="Valiante V."/>
        </authorList>
    </citation>
    <scope>NUCLEOTIDE SEQUENCE [LARGE SCALE GENOMIC DNA]</scope>
    <source>
        <strain evidence="3">SF006504</strain>
    </source>
</reference>
<keyword evidence="3" id="KW-1185">Reference proteome</keyword>
<organism evidence="2 3">
    <name type="scientific">Aspergillus calidoustus</name>
    <dbReference type="NCBI Taxonomy" id="454130"/>
    <lineage>
        <taxon>Eukaryota</taxon>
        <taxon>Fungi</taxon>
        <taxon>Dikarya</taxon>
        <taxon>Ascomycota</taxon>
        <taxon>Pezizomycotina</taxon>
        <taxon>Eurotiomycetes</taxon>
        <taxon>Eurotiomycetidae</taxon>
        <taxon>Eurotiales</taxon>
        <taxon>Aspergillaceae</taxon>
        <taxon>Aspergillus</taxon>
        <taxon>Aspergillus subgen. Nidulantes</taxon>
    </lineage>
</organism>
<feature type="compositionally biased region" description="Acidic residues" evidence="1">
    <location>
        <begin position="64"/>
        <end position="76"/>
    </location>
</feature>
<proteinExistence type="predicted"/>
<evidence type="ECO:0000256" key="1">
    <source>
        <dbReference type="SAM" id="MobiDB-lite"/>
    </source>
</evidence>
<dbReference type="AlphaFoldDB" id="A0A0U5GHW2"/>
<accession>A0A0U5GHW2</accession>
<feature type="region of interest" description="Disordered" evidence="1">
    <location>
        <begin position="24"/>
        <end position="76"/>
    </location>
</feature>
<evidence type="ECO:0000313" key="3">
    <source>
        <dbReference type="Proteomes" id="UP000054771"/>
    </source>
</evidence>
<protein>
    <submittedName>
        <fullName evidence="2">Uncharacterized protein</fullName>
    </submittedName>
</protein>